<sequence>MSKAGIQSNRGDGYQTLVAFGWALYVLSDPDYQWIEVDSVKWSVDDVVIGRADGRKICCQCKKNQADHKAWSIADLADELAKAIALLANDCTVEVRFYSRSAFGDLSALKELSVNYADEATYQLNLGTKHRRSDAALKRLIEQTRVSLSTYEFLCRTTFEVSPELDQMSALLHERLRILASKPTAAFDALWRRLDQLGMRTSNQGLSTAVRHRLDSADLKGLLTQAGAMLTPPMNAVEVRASFKGTSAIGRAWRRDVGNERISSPVVEDLLAAIEAKASSILLSGLPGSGKTCVMLAVQEELERRAQASSDLLPLFIQAREFADMATAQDRQTQGLSELWVESVARMAEDSHVVVIIDSLDVLSIAREHVVLTYFLAQIDRLLLISNVTVVTACRDFDRHYDRRIAQRTWAKEFACQPLNWEADIVPLLARLGIDTTTIDSTTRALIRNPRELALFAELAQRRGSFNVVTRTVRAIIGT</sequence>
<organism evidence="2 3">
    <name type="scientific">Paucibacter sediminis</name>
    <dbReference type="NCBI Taxonomy" id="3019553"/>
    <lineage>
        <taxon>Bacteria</taxon>
        <taxon>Pseudomonadati</taxon>
        <taxon>Pseudomonadota</taxon>
        <taxon>Betaproteobacteria</taxon>
        <taxon>Burkholderiales</taxon>
        <taxon>Sphaerotilaceae</taxon>
        <taxon>Roseateles</taxon>
    </lineage>
</organism>
<dbReference type="EMBL" id="CP116346">
    <property type="protein sequence ID" value="WIT11952.1"/>
    <property type="molecule type" value="Genomic_DNA"/>
</dbReference>
<dbReference type="KEGG" id="pais:PFX98_24290"/>
<evidence type="ECO:0000313" key="3">
    <source>
        <dbReference type="Proteomes" id="UP001177769"/>
    </source>
</evidence>
<dbReference type="GO" id="GO:0005524">
    <property type="term" value="F:ATP binding"/>
    <property type="evidence" value="ECO:0007669"/>
    <property type="project" value="InterPro"/>
</dbReference>
<dbReference type="InterPro" id="IPR027417">
    <property type="entry name" value="P-loop_NTPase"/>
</dbReference>
<reference evidence="2" key="1">
    <citation type="submission" date="2023-01" db="EMBL/GenBank/DDBJ databases">
        <title>Whole genome sequence of Paucibacter sp. S2-9 isolated from pond sediment.</title>
        <authorList>
            <person name="Jung J.Y."/>
        </authorList>
    </citation>
    <scope>NUCLEOTIDE SEQUENCE</scope>
    <source>
        <strain evidence="2">S2-9</strain>
    </source>
</reference>
<evidence type="ECO:0000259" key="1">
    <source>
        <dbReference type="Pfam" id="PF00004"/>
    </source>
</evidence>
<dbReference type="Proteomes" id="UP001177769">
    <property type="component" value="Chromosome"/>
</dbReference>
<evidence type="ECO:0000313" key="2">
    <source>
        <dbReference type="EMBL" id="WIT11952.1"/>
    </source>
</evidence>
<dbReference type="SUPFAM" id="SSF52540">
    <property type="entry name" value="P-loop containing nucleoside triphosphate hydrolases"/>
    <property type="match status" value="1"/>
</dbReference>
<dbReference type="InterPro" id="IPR003959">
    <property type="entry name" value="ATPase_AAA_core"/>
</dbReference>
<dbReference type="RefSeq" id="WP_285233041.1">
    <property type="nucleotide sequence ID" value="NZ_CP116346.1"/>
</dbReference>
<protein>
    <submittedName>
        <fullName evidence="2">AAA family ATPase</fullName>
    </submittedName>
</protein>
<accession>A0AA95NBF8</accession>
<keyword evidence="3" id="KW-1185">Reference proteome</keyword>
<gene>
    <name evidence="2" type="ORF">PFX98_24290</name>
</gene>
<dbReference type="AlphaFoldDB" id="A0AA95NBF8"/>
<name>A0AA95NBF8_9BURK</name>
<dbReference type="Gene3D" id="3.40.50.300">
    <property type="entry name" value="P-loop containing nucleotide triphosphate hydrolases"/>
    <property type="match status" value="1"/>
</dbReference>
<dbReference type="Pfam" id="PF00004">
    <property type="entry name" value="AAA"/>
    <property type="match status" value="1"/>
</dbReference>
<dbReference type="GO" id="GO:0016887">
    <property type="term" value="F:ATP hydrolysis activity"/>
    <property type="evidence" value="ECO:0007669"/>
    <property type="project" value="InterPro"/>
</dbReference>
<feature type="domain" description="ATPase AAA-type core" evidence="1">
    <location>
        <begin position="281"/>
        <end position="399"/>
    </location>
</feature>
<proteinExistence type="predicted"/>